<evidence type="ECO:0000259" key="3">
    <source>
        <dbReference type="Pfam" id="PF25995"/>
    </source>
</evidence>
<feature type="coiled-coil region" evidence="1">
    <location>
        <begin position="780"/>
        <end position="839"/>
    </location>
</feature>
<feature type="compositionally biased region" description="Low complexity" evidence="2">
    <location>
        <begin position="1"/>
        <end position="16"/>
    </location>
</feature>
<accession>A0A9P4J555</accession>
<keyword evidence="5" id="KW-1185">Reference proteome</keyword>
<dbReference type="AlphaFoldDB" id="A0A9P4J555"/>
<dbReference type="InterPro" id="IPR059025">
    <property type="entry name" value="STB6_N"/>
</dbReference>
<feature type="region of interest" description="Disordered" evidence="2">
    <location>
        <begin position="423"/>
        <end position="494"/>
    </location>
</feature>
<gene>
    <name evidence="4" type="ORF">K461DRAFT_221895</name>
</gene>
<protein>
    <recommendedName>
        <fullName evidence="3">STB6-like N-terminal domain-containing protein</fullName>
    </recommendedName>
</protein>
<dbReference type="PANTHER" id="PTHR31011:SF2">
    <property type="entry name" value="PROTEIN STB2-RELATED"/>
    <property type="match status" value="1"/>
</dbReference>
<dbReference type="PANTHER" id="PTHR31011">
    <property type="entry name" value="PROTEIN STB2-RELATED"/>
    <property type="match status" value="1"/>
</dbReference>
<name>A0A9P4J555_9PEZI</name>
<feature type="region of interest" description="Disordered" evidence="2">
    <location>
        <begin position="573"/>
        <end position="629"/>
    </location>
</feature>
<organism evidence="4 5">
    <name type="scientific">Myriangium duriaei CBS 260.36</name>
    <dbReference type="NCBI Taxonomy" id="1168546"/>
    <lineage>
        <taxon>Eukaryota</taxon>
        <taxon>Fungi</taxon>
        <taxon>Dikarya</taxon>
        <taxon>Ascomycota</taxon>
        <taxon>Pezizomycotina</taxon>
        <taxon>Dothideomycetes</taxon>
        <taxon>Dothideomycetidae</taxon>
        <taxon>Myriangiales</taxon>
        <taxon>Myriangiaceae</taxon>
        <taxon>Myriangium</taxon>
    </lineage>
</organism>
<dbReference type="EMBL" id="ML996083">
    <property type="protein sequence ID" value="KAF2155266.1"/>
    <property type="molecule type" value="Genomic_DNA"/>
</dbReference>
<reference evidence="4" key="1">
    <citation type="journal article" date="2020" name="Stud. Mycol.">
        <title>101 Dothideomycetes genomes: a test case for predicting lifestyles and emergence of pathogens.</title>
        <authorList>
            <person name="Haridas S."/>
            <person name="Albert R."/>
            <person name="Binder M."/>
            <person name="Bloem J."/>
            <person name="Labutti K."/>
            <person name="Salamov A."/>
            <person name="Andreopoulos B."/>
            <person name="Baker S."/>
            <person name="Barry K."/>
            <person name="Bills G."/>
            <person name="Bluhm B."/>
            <person name="Cannon C."/>
            <person name="Castanera R."/>
            <person name="Culley D."/>
            <person name="Daum C."/>
            <person name="Ezra D."/>
            <person name="Gonzalez J."/>
            <person name="Henrissat B."/>
            <person name="Kuo A."/>
            <person name="Liang C."/>
            <person name="Lipzen A."/>
            <person name="Lutzoni F."/>
            <person name="Magnuson J."/>
            <person name="Mondo S."/>
            <person name="Nolan M."/>
            <person name="Ohm R."/>
            <person name="Pangilinan J."/>
            <person name="Park H.-J."/>
            <person name="Ramirez L."/>
            <person name="Alfaro M."/>
            <person name="Sun H."/>
            <person name="Tritt A."/>
            <person name="Yoshinaga Y."/>
            <person name="Zwiers L.-H."/>
            <person name="Turgeon B."/>
            <person name="Goodwin S."/>
            <person name="Spatafora J."/>
            <person name="Crous P."/>
            <person name="Grigoriev I."/>
        </authorList>
    </citation>
    <scope>NUCLEOTIDE SEQUENCE</scope>
    <source>
        <strain evidence="4">CBS 260.36</strain>
    </source>
</reference>
<evidence type="ECO:0000313" key="4">
    <source>
        <dbReference type="EMBL" id="KAF2155266.1"/>
    </source>
</evidence>
<feature type="compositionally biased region" description="Low complexity" evidence="2">
    <location>
        <begin position="518"/>
        <end position="527"/>
    </location>
</feature>
<proteinExistence type="predicted"/>
<feature type="region of interest" description="Disordered" evidence="2">
    <location>
        <begin position="1"/>
        <end position="33"/>
    </location>
</feature>
<comment type="caution">
    <text evidence="4">The sequence shown here is derived from an EMBL/GenBank/DDBJ whole genome shotgun (WGS) entry which is preliminary data.</text>
</comment>
<feature type="compositionally biased region" description="Basic and acidic residues" evidence="2">
    <location>
        <begin position="620"/>
        <end position="629"/>
    </location>
</feature>
<feature type="region of interest" description="Disordered" evidence="2">
    <location>
        <begin position="510"/>
        <end position="553"/>
    </location>
</feature>
<feature type="compositionally biased region" description="Polar residues" evidence="2">
    <location>
        <begin position="588"/>
        <end position="603"/>
    </location>
</feature>
<dbReference type="InterPro" id="IPR038919">
    <property type="entry name" value="STB2/STB2"/>
</dbReference>
<keyword evidence="1" id="KW-0175">Coiled coil</keyword>
<evidence type="ECO:0000313" key="5">
    <source>
        <dbReference type="Proteomes" id="UP000799439"/>
    </source>
</evidence>
<dbReference type="Proteomes" id="UP000799439">
    <property type="component" value="Unassembled WGS sequence"/>
</dbReference>
<evidence type="ECO:0000256" key="2">
    <source>
        <dbReference type="SAM" id="MobiDB-lite"/>
    </source>
</evidence>
<dbReference type="GO" id="GO:0070822">
    <property type="term" value="C:Sin3-type complex"/>
    <property type="evidence" value="ECO:0007669"/>
    <property type="project" value="TreeGrafter"/>
</dbReference>
<dbReference type="Pfam" id="PF25995">
    <property type="entry name" value="STB6_N"/>
    <property type="match status" value="1"/>
</dbReference>
<sequence length="851" mass="95863">MSAAGRTSRSWSRTRTPGGGTSRRNSYEKSQVGDAHNKGFQRFILTDPIAFRYLENDSCVTVLEPRREMSAYQTYIVEQWATSRTHPTFTITTYTGDVSDKIVASVLGIPKDETVWSQRLRIYFKALNHFHARRRDTPDGALMVTSLPGFPSSLTVIQVPDGDVSKHYADFFVNEDLKRLGCSGRVGLTLAHPNNATVAKYHQLYRTSDKNPLYSSVIELVRMCQIALHIFNVLDTEYVDGLLCDVTEHAIQKWWASFGTDVYNIEPHDGILGPTTVAALLGLFLGARNRLHALSVPVPKDPFDLLAMKRGIWHFQKSQRLHRNRRLDELTLRKLHHMTEKATHTEGVWRVPKAVKTTVAELSGKGEEMAAEGTSRKNKAGIADIETTDIDNFEQLVSGERCKWLWHAKPLKRTNTAAHGEASLDGLLSPKGAPTEDLAFGKKQRTSDGVPRRSLEEPHTASTKSPRRSLEEPNPQKSVSHRGTAAKKVHGVIDDGKAGIDRLIGAVHPQKRPTEPVQSGQQQHQQQPRGSPESPKRPANIRSHTSPVSSAVSPLRIATSALRNELSSAEIDDEIQLPSPVHKRAESQTRIASRDLQTALNTPQRRKSPVPDIAQPSDLSKSDDANRATDYHGINLDESLPIPQNIEQNIPSILRRTKSFDVVYLQDEAPNSLNQRRLSFSLAESSMFILERSSWPEDYLQDEGEELEYIRQKFHAENLKRIRVAIKELSQNEAVRTAQQMEKLEEQVQQATLDQEMLRGYHESPAQTAQNLKEMAEMAIHDEQEIIEEGRRELETLTAKLDYEIANLRSKIEDVEIGVDEFKKAVHDTEMRVEEVERETFGRVGWTCVMS</sequence>
<dbReference type="OrthoDB" id="19806at2759"/>
<feature type="coiled-coil region" evidence="1">
    <location>
        <begin position="727"/>
        <end position="754"/>
    </location>
</feature>
<feature type="domain" description="STB6-like N-terminal" evidence="3">
    <location>
        <begin position="41"/>
        <end position="180"/>
    </location>
</feature>
<feature type="compositionally biased region" description="Polar residues" evidence="2">
    <location>
        <begin position="542"/>
        <end position="552"/>
    </location>
</feature>
<feature type="compositionally biased region" description="Basic and acidic residues" evidence="2">
    <location>
        <begin position="450"/>
        <end position="459"/>
    </location>
</feature>
<evidence type="ECO:0000256" key="1">
    <source>
        <dbReference type="SAM" id="Coils"/>
    </source>
</evidence>